<keyword evidence="16" id="KW-1185">Reference proteome</keyword>
<dbReference type="SUPFAM" id="SSF46689">
    <property type="entry name" value="Homeodomain-like"/>
    <property type="match status" value="1"/>
</dbReference>
<dbReference type="PROSITE" id="PS50090">
    <property type="entry name" value="MYB_LIKE"/>
    <property type="match status" value="1"/>
</dbReference>
<dbReference type="GO" id="GO:0000786">
    <property type="term" value="C:nucleosome"/>
    <property type="evidence" value="ECO:0007669"/>
    <property type="project" value="InterPro"/>
</dbReference>
<evidence type="ECO:0000313" key="16">
    <source>
        <dbReference type="Proteomes" id="UP001172457"/>
    </source>
</evidence>
<feature type="transmembrane region" description="Helical" evidence="11">
    <location>
        <begin position="116"/>
        <end position="138"/>
    </location>
</feature>
<comment type="caution">
    <text evidence="15">The sequence shown here is derived from an EMBL/GenBank/DDBJ whole genome shotgun (WGS) entry which is preliminary data.</text>
</comment>
<keyword evidence="11" id="KW-0812">Transmembrane</keyword>
<dbReference type="SMART" id="SM00717">
    <property type="entry name" value="SANT"/>
    <property type="match status" value="1"/>
</dbReference>
<accession>A0AA38U728</accession>
<dbReference type="PROSITE" id="PS51504">
    <property type="entry name" value="H15"/>
    <property type="match status" value="1"/>
</dbReference>
<dbReference type="Gene3D" id="1.10.246.220">
    <property type="match status" value="1"/>
</dbReference>
<reference evidence="15" key="1">
    <citation type="submission" date="2023-03" db="EMBL/GenBank/DDBJ databases">
        <title>Chromosome-scale reference genome and RAD-based genetic map of yellow starthistle (Centaurea solstitialis) reveal putative structural variation and QTLs associated with invader traits.</title>
        <authorList>
            <person name="Reatini B."/>
            <person name="Cang F.A."/>
            <person name="Jiang Q."/>
            <person name="Mckibben M.T.W."/>
            <person name="Barker M.S."/>
            <person name="Rieseberg L.H."/>
            <person name="Dlugosch K.M."/>
        </authorList>
    </citation>
    <scope>NUCLEOTIDE SEQUENCE</scope>
    <source>
        <strain evidence="15">CAN-66</strain>
        <tissue evidence="15">Leaf</tissue>
    </source>
</reference>
<evidence type="ECO:0000256" key="5">
    <source>
        <dbReference type="ARBA" id="ARBA00023054"/>
    </source>
</evidence>
<name>A0AA38U728_9ASTR</name>
<keyword evidence="4" id="KW-0805">Transcription regulation</keyword>
<evidence type="ECO:0000259" key="13">
    <source>
        <dbReference type="PROSITE" id="PS51294"/>
    </source>
</evidence>
<dbReference type="InterPro" id="IPR009057">
    <property type="entry name" value="Homeodomain-like_sf"/>
</dbReference>
<evidence type="ECO:0000256" key="7">
    <source>
        <dbReference type="ARBA" id="ARBA00023163"/>
    </source>
</evidence>
<dbReference type="GO" id="GO:0006334">
    <property type="term" value="P:nucleosome assembly"/>
    <property type="evidence" value="ECO:0007669"/>
    <property type="project" value="InterPro"/>
</dbReference>
<organism evidence="15 16">
    <name type="scientific">Centaurea solstitialis</name>
    <name type="common">yellow star-thistle</name>
    <dbReference type="NCBI Taxonomy" id="347529"/>
    <lineage>
        <taxon>Eukaryota</taxon>
        <taxon>Viridiplantae</taxon>
        <taxon>Streptophyta</taxon>
        <taxon>Embryophyta</taxon>
        <taxon>Tracheophyta</taxon>
        <taxon>Spermatophyta</taxon>
        <taxon>Magnoliopsida</taxon>
        <taxon>eudicotyledons</taxon>
        <taxon>Gunneridae</taxon>
        <taxon>Pentapetalae</taxon>
        <taxon>asterids</taxon>
        <taxon>campanulids</taxon>
        <taxon>Asterales</taxon>
        <taxon>Asteraceae</taxon>
        <taxon>Carduoideae</taxon>
        <taxon>Cardueae</taxon>
        <taxon>Centaureinae</taxon>
        <taxon>Centaurea</taxon>
    </lineage>
</organism>
<gene>
    <name evidence="15" type="ORF">OSB04_004357</name>
</gene>
<evidence type="ECO:0000256" key="2">
    <source>
        <dbReference type="ARBA" id="ARBA00004604"/>
    </source>
</evidence>
<evidence type="ECO:0000259" key="14">
    <source>
        <dbReference type="PROSITE" id="PS51504"/>
    </source>
</evidence>
<dbReference type="AlphaFoldDB" id="A0AA38U728"/>
<dbReference type="GO" id="GO:0003691">
    <property type="term" value="F:double-stranded telomeric DNA binding"/>
    <property type="evidence" value="ECO:0007669"/>
    <property type="project" value="InterPro"/>
</dbReference>
<feature type="domain" description="HTH myb-type" evidence="13">
    <location>
        <begin position="1"/>
        <end position="56"/>
    </location>
</feature>
<dbReference type="InterPro" id="IPR001005">
    <property type="entry name" value="SANT/Myb"/>
</dbReference>
<dbReference type="InterPro" id="IPR036388">
    <property type="entry name" value="WH-like_DNA-bd_sf"/>
</dbReference>
<evidence type="ECO:0000256" key="9">
    <source>
        <dbReference type="ARBA" id="ARBA00032813"/>
    </source>
</evidence>
<dbReference type="PANTHER" id="PTHR46267:SF15">
    <property type="entry name" value="WINGED HELIX-TURN-HELIX TRANSCRIPTION REPRESSOR DNA-BINDING PROTEIN-RELATED"/>
    <property type="match status" value="1"/>
</dbReference>
<evidence type="ECO:0000256" key="8">
    <source>
        <dbReference type="ARBA" id="ARBA00023242"/>
    </source>
</evidence>
<proteinExistence type="predicted"/>
<keyword evidence="3" id="KW-0158">Chromosome</keyword>
<dbReference type="EMBL" id="JARYMX010000001">
    <property type="protein sequence ID" value="KAJ9568391.1"/>
    <property type="molecule type" value="Genomic_DNA"/>
</dbReference>
<dbReference type="Proteomes" id="UP001172457">
    <property type="component" value="Chromosome 1"/>
</dbReference>
<comment type="subcellular location">
    <subcellularLocation>
        <location evidence="1">Chromosome</location>
    </subcellularLocation>
    <subcellularLocation>
        <location evidence="2">Nucleus</location>
        <location evidence="2">Nucleolus</location>
    </subcellularLocation>
</comment>
<keyword evidence="8" id="KW-0539">Nucleus</keyword>
<evidence type="ECO:0000256" key="1">
    <source>
        <dbReference type="ARBA" id="ARBA00004286"/>
    </source>
</evidence>
<feature type="region of interest" description="Disordered" evidence="10">
    <location>
        <begin position="206"/>
        <end position="291"/>
    </location>
</feature>
<dbReference type="InterPro" id="IPR005818">
    <property type="entry name" value="Histone_H1/H5_H15"/>
</dbReference>
<dbReference type="InterPro" id="IPR044597">
    <property type="entry name" value="SMH1-6"/>
</dbReference>
<dbReference type="PROSITE" id="PS51294">
    <property type="entry name" value="HTH_MYB"/>
    <property type="match status" value="1"/>
</dbReference>
<dbReference type="InterPro" id="IPR017930">
    <property type="entry name" value="Myb_dom"/>
</dbReference>
<evidence type="ECO:0000256" key="11">
    <source>
        <dbReference type="SAM" id="Phobius"/>
    </source>
</evidence>
<evidence type="ECO:0000256" key="10">
    <source>
        <dbReference type="SAM" id="MobiDB-lite"/>
    </source>
</evidence>
<dbReference type="Gene3D" id="1.10.10.10">
    <property type="entry name" value="Winged helix-like DNA-binding domain superfamily/Winged helix DNA-binding domain"/>
    <property type="match status" value="1"/>
</dbReference>
<dbReference type="PANTHER" id="PTHR46267">
    <property type="entry name" value="SINGLE MYB HISTONE 4"/>
    <property type="match status" value="1"/>
</dbReference>
<evidence type="ECO:0000256" key="3">
    <source>
        <dbReference type="ARBA" id="ARBA00022454"/>
    </source>
</evidence>
<keyword evidence="6" id="KW-0238">DNA-binding</keyword>
<dbReference type="SMART" id="SM00526">
    <property type="entry name" value="H15"/>
    <property type="match status" value="1"/>
</dbReference>
<feature type="domain" description="H15" evidence="14">
    <location>
        <begin position="137"/>
        <end position="205"/>
    </location>
</feature>
<dbReference type="CDD" id="cd11660">
    <property type="entry name" value="SANT_TRF"/>
    <property type="match status" value="1"/>
</dbReference>
<sequence>MAKQKQKWTSEEEFALCAGVEKHGQGKWKVILSDPEFASSLANRSNIDLKDKWRNLGVSGGMSSSREKVRTPKLLGVAINSIMSPPEPLSAVPLLEYDSTAEPSRSSLDRRTVPEYVLFMLLALYVCISKFLLFMLSFTRYDAMIYEALFNLDHPNGPDANKIMDYIEQRFEVPQNFRRSVTSKLRRLVLTGELEKVDNCYKFKDASFGAEPSQPEDVRVDNNPANRNEKQKAPGSSPTRVATENDAPEEDSPTPLAIENAPEDSPAPLAIENNAPEGSPAPPAATQNNAPVGSVAPRVATENNAAEGSVPPPPVPTETLEDATLYAVYAVAVAESTAQEAAAAGEKVDRLAAALEESTARLMLIQELHERFK</sequence>
<dbReference type="SUPFAM" id="SSF46785">
    <property type="entry name" value="Winged helix' DNA-binding domain"/>
    <property type="match status" value="1"/>
</dbReference>
<dbReference type="Pfam" id="PF00249">
    <property type="entry name" value="Myb_DNA-binding"/>
    <property type="match status" value="1"/>
</dbReference>
<feature type="domain" description="Myb-like" evidence="12">
    <location>
        <begin position="1"/>
        <end position="57"/>
    </location>
</feature>
<dbReference type="FunFam" id="1.10.10.60:FF:000168">
    <property type="entry name" value="Telomere repeat-binding factor 1"/>
    <property type="match status" value="1"/>
</dbReference>
<dbReference type="GO" id="GO:0005730">
    <property type="term" value="C:nucleolus"/>
    <property type="evidence" value="ECO:0007669"/>
    <property type="project" value="UniProtKB-SubCell"/>
</dbReference>
<protein>
    <recommendedName>
        <fullName evidence="9">MYB transcription factor</fullName>
    </recommendedName>
</protein>
<keyword evidence="5" id="KW-0175">Coiled coil</keyword>
<dbReference type="InterPro" id="IPR036390">
    <property type="entry name" value="WH_DNA-bd_sf"/>
</dbReference>
<evidence type="ECO:0000256" key="6">
    <source>
        <dbReference type="ARBA" id="ARBA00023125"/>
    </source>
</evidence>
<evidence type="ECO:0000259" key="12">
    <source>
        <dbReference type="PROSITE" id="PS50090"/>
    </source>
</evidence>
<keyword evidence="11" id="KW-1133">Transmembrane helix</keyword>
<keyword evidence="11" id="KW-0472">Membrane</keyword>
<keyword evidence="7" id="KW-0804">Transcription</keyword>
<evidence type="ECO:0000256" key="4">
    <source>
        <dbReference type="ARBA" id="ARBA00023015"/>
    </source>
</evidence>
<evidence type="ECO:0000313" key="15">
    <source>
        <dbReference type="EMBL" id="KAJ9568391.1"/>
    </source>
</evidence>
<dbReference type="Pfam" id="PF00538">
    <property type="entry name" value="Linker_histone"/>
    <property type="match status" value="1"/>
</dbReference>